<accession>A0ABS8UJ41</accession>
<reference evidence="1 2" key="1">
    <citation type="journal article" date="2021" name="BMC Genomics">
        <title>Datura genome reveals duplications of psychoactive alkaloid biosynthetic genes and high mutation rate following tissue culture.</title>
        <authorList>
            <person name="Rajewski A."/>
            <person name="Carter-House D."/>
            <person name="Stajich J."/>
            <person name="Litt A."/>
        </authorList>
    </citation>
    <scope>NUCLEOTIDE SEQUENCE [LARGE SCALE GENOMIC DNA]</scope>
    <source>
        <strain evidence="1">AR-01</strain>
    </source>
</reference>
<gene>
    <name evidence="1" type="ORF">HAX54_016561</name>
</gene>
<sequence>MVSTFHDRIYVSELDPTPTLIRCHCRVLARNQITNLGSRLRSELGLESASDIELWLGSLSIPELMLDHSHVEDQVLRLGRVQVWCRISSQGHVSSQYWDHVGSRVVVGIGV</sequence>
<protein>
    <submittedName>
        <fullName evidence="1">Uncharacterized protein</fullName>
    </submittedName>
</protein>
<name>A0ABS8UJ41_DATST</name>
<dbReference type="Proteomes" id="UP000823775">
    <property type="component" value="Unassembled WGS sequence"/>
</dbReference>
<organism evidence="1 2">
    <name type="scientific">Datura stramonium</name>
    <name type="common">Jimsonweed</name>
    <name type="synonym">Common thornapple</name>
    <dbReference type="NCBI Taxonomy" id="4076"/>
    <lineage>
        <taxon>Eukaryota</taxon>
        <taxon>Viridiplantae</taxon>
        <taxon>Streptophyta</taxon>
        <taxon>Embryophyta</taxon>
        <taxon>Tracheophyta</taxon>
        <taxon>Spermatophyta</taxon>
        <taxon>Magnoliopsida</taxon>
        <taxon>eudicotyledons</taxon>
        <taxon>Gunneridae</taxon>
        <taxon>Pentapetalae</taxon>
        <taxon>asterids</taxon>
        <taxon>lamiids</taxon>
        <taxon>Solanales</taxon>
        <taxon>Solanaceae</taxon>
        <taxon>Solanoideae</taxon>
        <taxon>Datureae</taxon>
        <taxon>Datura</taxon>
    </lineage>
</organism>
<keyword evidence="2" id="KW-1185">Reference proteome</keyword>
<evidence type="ECO:0000313" key="2">
    <source>
        <dbReference type="Proteomes" id="UP000823775"/>
    </source>
</evidence>
<evidence type="ECO:0000313" key="1">
    <source>
        <dbReference type="EMBL" id="MCD9558879.1"/>
    </source>
</evidence>
<proteinExistence type="predicted"/>
<comment type="caution">
    <text evidence="1">The sequence shown here is derived from an EMBL/GenBank/DDBJ whole genome shotgun (WGS) entry which is preliminary data.</text>
</comment>
<dbReference type="EMBL" id="JACEIK010002071">
    <property type="protein sequence ID" value="MCD9558879.1"/>
    <property type="molecule type" value="Genomic_DNA"/>
</dbReference>